<dbReference type="STRING" id="1747903.ASR47_1014112"/>
<comment type="subunit">
    <text evidence="2">Homotrimer.</text>
</comment>
<feature type="signal peptide" evidence="11">
    <location>
        <begin position="1"/>
        <end position="21"/>
    </location>
</feature>
<dbReference type="GO" id="GO:0034220">
    <property type="term" value="P:monoatomic ion transmembrane transport"/>
    <property type="evidence" value="ECO:0007669"/>
    <property type="project" value="InterPro"/>
</dbReference>
<dbReference type="InterPro" id="IPR050298">
    <property type="entry name" value="Gram-neg_bact_OMP"/>
</dbReference>
<gene>
    <name evidence="13" type="ORF">ASR47_1014112</name>
</gene>
<comment type="caution">
    <text evidence="13">The sequence shown here is derived from an EMBL/GenBank/DDBJ whole genome shotgun (WGS) entry which is preliminary data.</text>
</comment>
<keyword evidence="7" id="KW-0406">Ion transport</keyword>
<dbReference type="PRINTS" id="PR00184">
    <property type="entry name" value="NEISSPPORIN"/>
</dbReference>
<dbReference type="PANTHER" id="PTHR34501">
    <property type="entry name" value="PROTEIN YDDL-RELATED"/>
    <property type="match status" value="1"/>
</dbReference>
<dbReference type="InterPro" id="IPR033900">
    <property type="entry name" value="Gram_neg_porin_domain"/>
</dbReference>
<evidence type="ECO:0000313" key="13">
    <source>
        <dbReference type="EMBL" id="OBV40197.1"/>
    </source>
</evidence>
<evidence type="ECO:0000256" key="8">
    <source>
        <dbReference type="ARBA" id="ARBA00023114"/>
    </source>
</evidence>
<dbReference type="InterPro" id="IPR001702">
    <property type="entry name" value="Porin_Gram-ve"/>
</dbReference>
<organism evidence="13 14">
    <name type="scientific">Janthinobacterium psychrotolerans</name>
    <dbReference type="NCBI Taxonomy" id="1747903"/>
    <lineage>
        <taxon>Bacteria</taxon>
        <taxon>Pseudomonadati</taxon>
        <taxon>Pseudomonadota</taxon>
        <taxon>Betaproteobacteria</taxon>
        <taxon>Burkholderiales</taxon>
        <taxon>Oxalobacteraceae</taxon>
        <taxon>Janthinobacterium</taxon>
    </lineage>
</organism>
<reference evidence="13 14" key="1">
    <citation type="submission" date="2016-04" db="EMBL/GenBank/DDBJ databases">
        <title>Draft genome sequence of Janthinobacterium psychrotolerans sp. nov., isolated from freshwater sediments in Denmark.</title>
        <authorList>
            <person name="Gong X."/>
            <person name="Skrivergaard S."/>
            <person name="Korsgaard B.S."/>
            <person name="Schreiber L."/>
            <person name="Marshall I.P."/>
            <person name="Finster K."/>
            <person name="Schramm A."/>
        </authorList>
    </citation>
    <scope>NUCLEOTIDE SEQUENCE [LARGE SCALE GENOMIC DNA]</scope>
    <source>
        <strain evidence="13 14">S3-2</strain>
    </source>
</reference>
<evidence type="ECO:0000256" key="5">
    <source>
        <dbReference type="ARBA" id="ARBA00022692"/>
    </source>
</evidence>
<keyword evidence="6 11" id="KW-0732">Signal</keyword>
<evidence type="ECO:0000259" key="12">
    <source>
        <dbReference type="Pfam" id="PF13609"/>
    </source>
</evidence>
<keyword evidence="5" id="KW-0812">Transmembrane</keyword>
<dbReference type="GO" id="GO:0009279">
    <property type="term" value="C:cell outer membrane"/>
    <property type="evidence" value="ECO:0007669"/>
    <property type="project" value="UniProtKB-SubCell"/>
</dbReference>
<dbReference type="InterPro" id="IPR002299">
    <property type="entry name" value="Porin_Neis"/>
</dbReference>
<dbReference type="InterPro" id="IPR023614">
    <property type="entry name" value="Porin_dom_sf"/>
</dbReference>
<dbReference type="Proteomes" id="UP000092713">
    <property type="component" value="Unassembled WGS sequence"/>
</dbReference>
<dbReference type="PANTHER" id="PTHR34501:SF9">
    <property type="entry name" value="MAJOR OUTER MEMBRANE PROTEIN P.IA"/>
    <property type="match status" value="1"/>
</dbReference>
<dbReference type="SUPFAM" id="SSF56935">
    <property type="entry name" value="Porins"/>
    <property type="match status" value="1"/>
</dbReference>
<dbReference type="PATRIC" id="fig|1747903.4.peg.3826"/>
<feature type="domain" description="Porin" evidence="12">
    <location>
        <begin position="19"/>
        <end position="344"/>
    </location>
</feature>
<dbReference type="PRINTS" id="PR00182">
    <property type="entry name" value="ECOLNEIPORIN"/>
</dbReference>
<dbReference type="CDD" id="cd00342">
    <property type="entry name" value="gram_neg_porins"/>
    <property type="match status" value="1"/>
</dbReference>
<evidence type="ECO:0000256" key="11">
    <source>
        <dbReference type="SAM" id="SignalP"/>
    </source>
</evidence>
<feature type="chain" id="PRO_5008355605" evidence="11">
    <location>
        <begin position="22"/>
        <end position="371"/>
    </location>
</feature>
<name>A0A1A7C392_9BURK</name>
<dbReference type="GO" id="GO:0015288">
    <property type="term" value="F:porin activity"/>
    <property type="evidence" value="ECO:0007669"/>
    <property type="project" value="UniProtKB-KW"/>
</dbReference>
<dbReference type="Gene3D" id="2.40.160.10">
    <property type="entry name" value="Porin"/>
    <property type="match status" value="1"/>
</dbReference>
<sequence>MKTSYLALVVMGIGIGPFALCAQAETSSAPGNATGSGATVYGVLDAGVVAERGCALNCGANKVSGGVASGSRLGVQGREALGNDVAAVYTLEAGVQNDTGQSEDGRLFGRQAYVGLDSRLGALTLGRQYNLQYAALADVADPFKGGMAGSAGNLAGYGAKRYDNTVKYASPALRGVSAAAIYSFGESPYSRAQNRAYGATLGYSAGAVNVSVSHQRKNNFIQAAGTVPAIDMSARNTLVAANLDLGLATAFAAVGMNKGYGSSPWDPSNAYSSLALSMSSSDSRDTLLGVSVPVHGFNVLASYVRKDDRDLSNRDASQIALGVTYALSKRSDFYASYAKIHNKNGARYTVGNASDGGRGDAAFNLGFRHGF</sequence>
<dbReference type="Pfam" id="PF13609">
    <property type="entry name" value="Porin_4"/>
    <property type="match status" value="1"/>
</dbReference>
<accession>A0A1A7C392</accession>
<evidence type="ECO:0000256" key="9">
    <source>
        <dbReference type="ARBA" id="ARBA00023136"/>
    </source>
</evidence>
<evidence type="ECO:0000256" key="6">
    <source>
        <dbReference type="ARBA" id="ARBA00022729"/>
    </source>
</evidence>
<keyword evidence="14" id="KW-1185">Reference proteome</keyword>
<keyword evidence="3" id="KW-0813">Transport</keyword>
<evidence type="ECO:0000256" key="10">
    <source>
        <dbReference type="ARBA" id="ARBA00023237"/>
    </source>
</evidence>
<evidence type="ECO:0000313" key="14">
    <source>
        <dbReference type="Proteomes" id="UP000092713"/>
    </source>
</evidence>
<evidence type="ECO:0000256" key="1">
    <source>
        <dbReference type="ARBA" id="ARBA00004571"/>
    </source>
</evidence>
<keyword evidence="9" id="KW-0472">Membrane</keyword>
<evidence type="ECO:0000256" key="4">
    <source>
        <dbReference type="ARBA" id="ARBA00022452"/>
    </source>
</evidence>
<keyword evidence="8" id="KW-0626">Porin</keyword>
<comment type="subcellular location">
    <subcellularLocation>
        <location evidence="1">Cell outer membrane</location>
        <topology evidence="1">Multi-pass membrane protein</topology>
    </subcellularLocation>
</comment>
<evidence type="ECO:0000256" key="2">
    <source>
        <dbReference type="ARBA" id="ARBA00011233"/>
    </source>
</evidence>
<protein>
    <submittedName>
        <fullName evidence="13">Outer membrane protein (Porin)</fullName>
    </submittedName>
</protein>
<dbReference type="OrthoDB" id="5289162at2"/>
<dbReference type="EMBL" id="LOCQ01000049">
    <property type="protein sequence ID" value="OBV40197.1"/>
    <property type="molecule type" value="Genomic_DNA"/>
</dbReference>
<dbReference type="RefSeq" id="WP_065307241.1">
    <property type="nucleotide sequence ID" value="NZ_LOCQ01000049.1"/>
</dbReference>
<evidence type="ECO:0000256" key="7">
    <source>
        <dbReference type="ARBA" id="ARBA00023065"/>
    </source>
</evidence>
<proteinExistence type="predicted"/>
<dbReference type="GO" id="GO:0046930">
    <property type="term" value="C:pore complex"/>
    <property type="evidence" value="ECO:0007669"/>
    <property type="project" value="UniProtKB-KW"/>
</dbReference>
<keyword evidence="4" id="KW-1134">Transmembrane beta strand</keyword>
<evidence type="ECO:0000256" key="3">
    <source>
        <dbReference type="ARBA" id="ARBA00022448"/>
    </source>
</evidence>
<keyword evidence="10" id="KW-0998">Cell outer membrane</keyword>
<dbReference type="AlphaFoldDB" id="A0A1A7C392"/>